<name>A0A151RLH7_CAJCA</name>
<protein>
    <recommendedName>
        <fullName evidence="3">RNase H type-1 domain-containing protein</fullName>
    </recommendedName>
</protein>
<evidence type="ECO:0000313" key="1">
    <source>
        <dbReference type="EMBL" id="KYP43411.1"/>
    </source>
</evidence>
<keyword evidence="2" id="KW-1185">Reference proteome</keyword>
<accession>A0A151RLH7</accession>
<organism evidence="1 2">
    <name type="scientific">Cajanus cajan</name>
    <name type="common">Pigeon pea</name>
    <name type="synonym">Cajanus indicus</name>
    <dbReference type="NCBI Taxonomy" id="3821"/>
    <lineage>
        <taxon>Eukaryota</taxon>
        <taxon>Viridiplantae</taxon>
        <taxon>Streptophyta</taxon>
        <taxon>Embryophyta</taxon>
        <taxon>Tracheophyta</taxon>
        <taxon>Spermatophyta</taxon>
        <taxon>Magnoliopsida</taxon>
        <taxon>eudicotyledons</taxon>
        <taxon>Gunneridae</taxon>
        <taxon>Pentapetalae</taxon>
        <taxon>rosids</taxon>
        <taxon>fabids</taxon>
        <taxon>Fabales</taxon>
        <taxon>Fabaceae</taxon>
        <taxon>Papilionoideae</taxon>
        <taxon>50 kb inversion clade</taxon>
        <taxon>NPAAA clade</taxon>
        <taxon>indigoferoid/millettioid clade</taxon>
        <taxon>Phaseoleae</taxon>
        <taxon>Cajanus</taxon>
    </lineage>
</organism>
<gene>
    <name evidence="1" type="ORF">KK1_035133</name>
</gene>
<proteinExistence type="predicted"/>
<dbReference type="Proteomes" id="UP000075243">
    <property type="component" value="Unassembled WGS sequence"/>
</dbReference>
<dbReference type="Gramene" id="C.cajan_33989.t">
    <property type="protein sequence ID" value="C.cajan_33989.t.cds1"/>
    <property type="gene ID" value="C.cajan_33989"/>
</dbReference>
<evidence type="ECO:0000313" key="2">
    <source>
        <dbReference type="Proteomes" id="UP000075243"/>
    </source>
</evidence>
<dbReference type="EMBL" id="KQ483667">
    <property type="protein sequence ID" value="KYP43411.1"/>
    <property type="molecule type" value="Genomic_DNA"/>
</dbReference>
<evidence type="ECO:0008006" key="3">
    <source>
        <dbReference type="Google" id="ProtNLM"/>
    </source>
</evidence>
<reference evidence="1" key="1">
    <citation type="journal article" date="2012" name="Nat. Biotechnol.">
        <title>Draft genome sequence of pigeonpea (Cajanus cajan), an orphan legume crop of resource-poor farmers.</title>
        <authorList>
            <person name="Varshney R.K."/>
            <person name="Chen W."/>
            <person name="Li Y."/>
            <person name="Bharti A.K."/>
            <person name="Saxena R.K."/>
            <person name="Schlueter J.A."/>
            <person name="Donoghue M.T."/>
            <person name="Azam S."/>
            <person name="Fan G."/>
            <person name="Whaley A.M."/>
            <person name="Farmer A.D."/>
            <person name="Sheridan J."/>
            <person name="Iwata A."/>
            <person name="Tuteja R."/>
            <person name="Penmetsa R.V."/>
            <person name="Wu W."/>
            <person name="Upadhyaya H.D."/>
            <person name="Yang S.P."/>
            <person name="Shah T."/>
            <person name="Saxena K.B."/>
            <person name="Michael T."/>
            <person name="McCombie W.R."/>
            <person name="Yang B."/>
            <person name="Zhang G."/>
            <person name="Yang H."/>
            <person name="Wang J."/>
            <person name="Spillane C."/>
            <person name="Cook D.R."/>
            <person name="May G.D."/>
            <person name="Xu X."/>
            <person name="Jackson S.A."/>
        </authorList>
    </citation>
    <scope>NUCLEOTIDE SEQUENCE [LARGE SCALE GENOMIC DNA]</scope>
</reference>
<dbReference type="OMA" id="KAMKWIV"/>
<sequence length="59" mass="6653">MCIRDDKGAFVVAKTCTGWQYGFPIAREAEALAMSKAMKWIVSQNLPQVIIESYCKQII</sequence>
<dbReference type="AlphaFoldDB" id="A0A151RLH7"/>